<name>A0A0C2BPU6_9BURK</name>
<comment type="caution">
    <text evidence="1">The sequence shown here is derived from an EMBL/GenBank/DDBJ whole genome shotgun (WGS) entry which is preliminary data.</text>
</comment>
<keyword evidence="2" id="KW-1185">Reference proteome</keyword>
<protein>
    <submittedName>
        <fullName evidence="1">Uncharacterized protein</fullName>
    </submittedName>
</protein>
<dbReference type="AlphaFoldDB" id="A0A0C2BPU6"/>
<accession>A0A0C2BPU6</accession>
<dbReference type="Proteomes" id="UP000031572">
    <property type="component" value="Unassembled WGS sequence"/>
</dbReference>
<gene>
    <name evidence="1" type="ORF">TSA66_16965</name>
</gene>
<evidence type="ECO:0000313" key="1">
    <source>
        <dbReference type="EMBL" id="KIF82104.1"/>
    </source>
</evidence>
<organism evidence="1 2">
    <name type="scientific">Noviherbaspirillum autotrophicum</name>
    <dbReference type="NCBI Taxonomy" id="709839"/>
    <lineage>
        <taxon>Bacteria</taxon>
        <taxon>Pseudomonadati</taxon>
        <taxon>Pseudomonadota</taxon>
        <taxon>Betaproteobacteria</taxon>
        <taxon>Burkholderiales</taxon>
        <taxon>Oxalobacteraceae</taxon>
        <taxon>Noviherbaspirillum</taxon>
    </lineage>
</organism>
<reference evidence="1 2" key="1">
    <citation type="submission" date="2014-12" db="EMBL/GenBank/DDBJ databases">
        <title>Denitrispirillum autotrophicum gen. nov., sp. nov., Denitrifying, Facultatively Autotrophic Bacteria Isolated from Rice Paddy Soil.</title>
        <authorList>
            <person name="Ishii S."/>
            <person name="Ashida N."/>
            <person name="Ohno H."/>
            <person name="Otsuka S."/>
            <person name="Yokota A."/>
            <person name="Senoo K."/>
        </authorList>
    </citation>
    <scope>NUCLEOTIDE SEQUENCE [LARGE SCALE GENOMIC DNA]</scope>
    <source>
        <strain evidence="1 2">TSA66</strain>
    </source>
</reference>
<sequence>MMDVIDSAVKIGLGAAISAFASYKTNKSNHLNEKDKEVRAHKIKTIEMVAEKCEHFINCYLNFRNRLAGILRKRSTDDEFLLPQPLIESLQEIDKDLFSALESVNTARARLSLMRATQAQAELSRMISLLSRIRNPIMQEHRAPSQSAFDKFTQEMSDAINHFHEELAKLYEGIT</sequence>
<proteinExistence type="predicted"/>
<evidence type="ECO:0000313" key="2">
    <source>
        <dbReference type="Proteomes" id="UP000031572"/>
    </source>
</evidence>
<dbReference type="EMBL" id="JWJG01000028">
    <property type="protein sequence ID" value="KIF82104.1"/>
    <property type="molecule type" value="Genomic_DNA"/>
</dbReference>